<accession>A0A1J1HH32</accession>
<dbReference type="AlphaFoldDB" id="A0A1J1HH32"/>
<dbReference type="EMBL" id="CVRI01000002">
    <property type="protein sequence ID" value="CRK86724.1"/>
    <property type="molecule type" value="Genomic_DNA"/>
</dbReference>
<name>A0A1J1HH32_9DIPT</name>
<keyword evidence="2" id="KW-1185">Reference proteome</keyword>
<proteinExistence type="predicted"/>
<sequence>MEEILNVRCLMFLIKKATRCETEAGKYSEITKIFRSFRNYFVKNSSSQNYLFRNSKLYENSKKAFDTRMGLELMA</sequence>
<dbReference type="Proteomes" id="UP000183832">
    <property type="component" value="Unassembled WGS sequence"/>
</dbReference>
<organism evidence="1 2">
    <name type="scientific">Clunio marinus</name>
    <dbReference type="NCBI Taxonomy" id="568069"/>
    <lineage>
        <taxon>Eukaryota</taxon>
        <taxon>Metazoa</taxon>
        <taxon>Ecdysozoa</taxon>
        <taxon>Arthropoda</taxon>
        <taxon>Hexapoda</taxon>
        <taxon>Insecta</taxon>
        <taxon>Pterygota</taxon>
        <taxon>Neoptera</taxon>
        <taxon>Endopterygota</taxon>
        <taxon>Diptera</taxon>
        <taxon>Nematocera</taxon>
        <taxon>Chironomoidea</taxon>
        <taxon>Chironomidae</taxon>
        <taxon>Clunio</taxon>
    </lineage>
</organism>
<evidence type="ECO:0000313" key="1">
    <source>
        <dbReference type="EMBL" id="CRK86724.1"/>
    </source>
</evidence>
<gene>
    <name evidence="1" type="ORF">CLUMA_CG000557</name>
</gene>
<protein>
    <submittedName>
        <fullName evidence="1">CLUMA_CG000557, isoform A</fullName>
    </submittedName>
</protein>
<evidence type="ECO:0000313" key="2">
    <source>
        <dbReference type="Proteomes" id="UP000183832"/>
    </source>
</evidence>
<reference evidence="1 2" key="1">
    <citation type="submission" date="2015-04" db="EMBL/GenBank/DDBJ databases">
        <authorList>
            <person name="Syromyatnikov M.Y."/>
            <person name="Popov V.N."/>
        </authorList>
    </citation>
    <scope>NUCLEOTIDE SEQUENCE [LARGE SCALE GENOMIC DNA]</scope>
</reference>